<protein>
    <recommendedName>
        <fullName evidence="4">Large ribosomal subunit protein bL35</fullName>
    </recommendedName>
</protein>
<dbReference type="Proteomes" id="UP000177199">
    <property type="component" value="Unassembled WGS sequence"/>
</dbReference>
<dbReference type="SUPFAM" id="SSF143034">
    <property type="entry name" value="L35p-like"/>
    <property type="match status" value="1"/>
</dbReference>
<name>A0A1F7HIT8_9BACT</name>
<evidence type="ECO:0000313" key="6">
    <source>
        <dbReference type="EMBL" id="OGK31130.1"/>
    </source>
</evidence>
<evidence type="ECO:0000256" key="3">
    <source>
        <dbReference type="ARBA" id="ARBA00023274"/>
    </source>
</evidence>
<reference evidence="6 7" key="1">
    <citation type="journal article" date="2016" name="Nat. Commun.">
        <title>Thousands of microbial genomes shed light on interconnected biogeochemical processes in an aquifer system.</title>
        <authorList>
            <person name="Anantharaman K."/>
            <person name="Brown C.T."/>
            <person name="Hug L.A."/>
            <person name="Sharon I."/>
            <person name="Castelle C.J."/>
            <person name="Probst A.J."/>
            <person name="Thomas B.C."/>
            <person name="Singh A."/>
            <person name="Wilkins M.J."/>
            <person name="Karaoz U."/>
            <person name="Brodie E.L."/>
            <person name="Williams K.H."/>
            <person name="Hubbard S.S."/>
            <person name="Banfield J.F."/>
        </authorList>
    </citation>
    <scope>NUCLEOTIDE SEQUENCE [LARGE SCALE GENOMIC DNA]</scope>
</reference>
<dbReference type="InterPro" id="IPR001706">
    <property type="entry name" value="Ribosomal_bL35"/>
</dbReference>
<dbReference type="EMBL" id="MFZV01000020">
    <property type="protein sequence ID" value="OGK31130.1"/>
    <property type="molecule type" value="Genomic_DNA"/>
</dbReference>
<gene>
    <name evidence="4" type="primary">rpmI</name>
    <name evidence="6" type="ORF">A3F29_00680</name>
</gene>
<evidence type="ECO:0000256" key="1">
    <source>
        <dbReference type="ARBA" id="ARBA00006598"/>
    </source>
</evidence>
<dbReference type="AlphaFoldDB" id="A0A1F7HIT8"/>
<evidence type="ECO:0000256" key="5">
    <source>
        <dbReference type="RuleBase" id="RU000568"/>
    </source>
</evidence>
<organism evidence="6 7">
    <name type="scientific">Candidatus Roizmanbacteria bacterium RIFCSPHIGHO2_12_FULL_33_9</name>
    <dbReference type="NCBI Taxonomy" id="1802045"/>
    <lineage>
        <taxon>Bacteria</taxon>
        <taxon>Candidatus Roizmaniibacteriota</taxon>
    </lineage>
</organism>
<dbReference type="Gene3D" id="4.10.410.60">
    <property type="match status" value="1"/>
</dbReference>
<keyword evidence="3 4" id="KW-0687">Ribonucleoprotein</keyword>
<comment type="caution">
    <text evidence="6">The sequence shown here is derived from an EMBL/GenBank/DDBJ whole genome shotgun (WGS) entry which is preliminary data.</text>
</comment>
<dbReference type="PROSITE" id="PS00936">
    <property type="entry name" value="RIBOSOMAL_L35"/>
    <property type="match status" value="1"/>
</dbReference>
<dbReference type="InterPro" id="IPR021137">
    <property type="entry name" value="Ribosomal_bL35-like"/>
</dbReference>
<dbReference type="Pfam" id="PF01632">
    <property type="entry name" value="Ribosomal_L35p"/>
    <property type="match status" value="1"/>
</dbReference>
<dbReference type="GO" id="GO:0003735">
    <property type="term" value="F:structural constituent of ribosome"/>
    <property type="evidence" value="ECO:0007669"/>
    <property type="project" value="InterPro"/>
</dbReference>
<evidence type="ECO:0000256" key="4">
    <source>
        <dbReference type="HAMAP-Rule" id="MF_00514"/>
    </source>
</evidence>
<dbReference type="GO" id="GO:0006412">
    <property type="term" value="P:translation"/>
    <property type="evidence" value="ECO:0007669"/>
    <property type="project" value="UniProtKB-UniRule"/>
</dbReference>
<dbReference type="GO" id="GO:1990904">
    <property type="term" value="C:ribonucleoprotein complex"/>
    <property type="evidence" value="ECO:0007669"/>
    <property type="project" value="UniProtKB-KW"/>
</dbReference>
<dbReference type="GO" id="GO:0005840">
    <property type="term" value="C:ribosome"/>
    <property type="evidence" value="ECO:0007669"/>
    <property type="project" value="UniProtKB-KW"/>
</dbReference>
<proteinExistence type="inferred from homology"/>
<dbReference type="HAMAP" id="MF_00514">
    <property type="entry name" value="Ribosomal_bL35"/>
    <property type="match status" value="1"/>
</dbReference>
<dbReference type="PRINTS" id="PR00064">
    <property type="entry name" value="RIBOSOMALL35"/>
</dbReference>
<sequence length="67" mass="7972">MKKQKTKTRKSVVKRFKITKTGKLLHRSLQLRHKRAGKSKRRIRRLKQMKVVGGKYSIKVKKMLKIA</sequence>
<evidence type="ECO:0000256" key="2">
    <source>
        <dbReference type="ARBA" id="ARBA00022980"/>
    </source>
</evidence>
<accession>A0A1F7HIT8</accession>
<keyword evidence="2 4" id="KW-0689">Ribosomal protein</keyword>
<comment type="similarity">
    <text evidence="1 4 5">Belongs to the bacterial ribosomal protein bL35 family.</text>
</comment>
<evidence type="ECO:0000313" key="7">
    <source>
        <dbReference type="Proteomes" id="UP000177199"/>
    </source>
</evidence>
<dbReference type="InterPro" id="IPR037229">
    <property type="entry name" value="Ribosomal_bL35_sf"/>
</dbReference>
<dbReference type="InterPro" id="IPR018265">
    <property type="entry name" value="Ribosomal_bL35_CS"/>
</dbReference>